<evidence type="ECO:0000313" key="4">
    <source>
        <dbReference type="Proteomes" id="UP000054350"/>
    </source>
</evidence>
<evidence type="ECO:0000313" key="3">
    <source>
        <dbReference type="EMBL" id="KNE57718.1"/>
    </source>
</evidence>
<name>A0A0L0S5A3_ALLM3</name>
<dbReference type="AlphaFoldDB" id="A0A0L0S5A3"/>
<evidence type="ECO:0000256" key="1">
    <source>
        <dbReference type="SAM" id="MobiDB-lite"/>
    </source>
</evidence>
<dbReference type="Proteomes" id="UP000054350">
    <property type="component" value="Unassembled WGS sequence"/>
</dbReference>
<feature type="signal peptide" evidence="2">
    <location>
        <begin position="1"/>
        <end position="33"/>
    </location>
</feature>
<feature type="region of interest" description="Disordered" evidence="1">
    <location>
        <begin position="136"/>
        <end position="171"/>
    </location>
</feature>
<dbReference type="OrthoDB" id="5589746at2759"/>
<evidence type="ECO:0008006" key="5">
    <source>
        <dbReference type="Google" id="ProtNLM"/>
    </source>
</evidence>
<proteinExistence type="predicted"/>
<dbReference type="STRING" id="578462.A0A0L0S5A3"/>
<dbReference type="OMA" id="CISQMIT"/>
<feature type="chain" id="PRO_5005547844" description="Extracellular membrane protein CFEM domain-containing protein" evidence="2">
    <location>
        <begin position="34"/>
        <end position="200"/>
    </location>
</feature>
<reference evidence="3 4" key="1">
    <citation type="submission" date="2009-11" db="EMBL/GenBank/DDBJ databases">
        <title>Annotation of Allomyces macrogynus ATCC 38327.</title>
        <authorList>
            <consortium name="The Broad Institute Genome Sequencing Platform"/>
            <person name="Russ C."/>
            <person name="Cuomo C."/>
            <person name="Burger G."/>
            <person name="Gray M.W."/>
            <person name="Holland P.W.H."/>
            <person name="King N."/>
            <person name="Lang F.B.F."/>
            <person name="Roger A.J."/>
            <person name="Ruiz-Trillo I."/>
            <person name="Young S.K."/>
            <person name="Zeng Q."/>
            <person name="Gargeya S."/>
            <person name="Fitzgerald M."/>
            <person name="Haas B."/>
            <person name="Abouelleil A."/>
            <person name="Alvarado L."/>
            <person name="Arachchi H.M."/>
            <person name="Berlin A."/>
            <person name="Chapman S.B."/>
            <person name="Gearin G."/>
            <person name="Goldberg J."/>
            <person name="Griggs A."/>
            <person name="Gujja S."/>
            <person name="Hansen M."/>
            <person name="Heiman D."/>
            <person name="Howarth C."/>
            <person name="Larimer J."/>
            <person name="Lui A."/>
            <person name="MacDonald P.J.P."/>
            <person name="McCowen C."/>
            <person name="Montmayeur A."/>
            <person name="Murphy C."/>
            <person name="Neiman D."/>
            <person name="Pearson M."/>
            <person name="Priest M."/>
            <person name="Roberts A."/>
            <person name="Saif S."/>
            <person name="Shea T."/>
            <person name="Sisk P."/>
            <person name="Stolte C."/>
            <person name="Sykes S."/>
            <person name="Wortman J."/>
            <person name="Nusbaum C."/>
            <person name="Birren B."/>
        </authorList>
    </citation>
    <scope>NUCLEOTIDE SEQUENCE [LARGE SCALE GENOMIC DNA]</scope>
    <source>
        <strain evidence="3 4">ATCC 38327</strain>
    </source>
</reference>
<feature type="compositionally biased region" description="Low complexity" evidence="1">
    <location>
        <begin position="148"/>
        <end position="157"/>
    </location>
</feature>
<feature type="compositionally biased region" description="Pro residues" evidence="1">
    <location>
        <begin position="50"/>
        <end position="62"/>
    </location>
</feature>
<dbReference type="EMBL" id="GG745332">
    <property type="protein sequence ID" value="KNE57718.1"/>
    <property type="molecule type" value="Genomic_DNA"/>
</dbReference>
<evidence type="ECO:0000256" key="2">
    <source>
        <dbReference type="SAM" id="SignalP"/>
    </source>
</evidence>
<dbReference type="VEuPathDB" id="FungiDB:AMAG_04577"/>
<accession>A0A0L0S5A3</accession>
<protein>
    <recommendedName>
        <fullName evidence="5">Extracellular membrane protein CFEM domain-containing protein</fullName>
    </recommendedName>
</protein>
<reference evidence="4" key="2">
    <citation type="submission" date="2009-11" db="EMBL/GenBank/DDBJ databases">
        <title>The Genome Sequence of Allomyces macrogynus strain ATCC 38327.</title>
        <authorList>
            <consortium name="The Broad Institute Genome Sequencing Platform"/>
            <person name="Russ C."/>
            <person name="Cuomo C."/>
            <person name="Shea T."/>
            <person name="Young S.K."/>
            <person name="Zeng Q."/>
            <person name="Koehrsen M."/>
            <person name="Haas B."/>
            <person name="Borodovsky M."/>
            <person name="Guigo R."/>
            <person name="Alvarado L."/>
            <person name="Berlin A."/>
            <person name="Borenstein D."/>
            <person name="Chen Z."/>
            <person name="Engels R."/>
            <person name="Freedman E."/>
            <person name="Gellesch M."/>
            <person name="Goldberg J."/>
            <person name="Griggs A."/>
            <person name="Gujja S."/>
            <person name="Heiman D."/>
            <person name="Hepburn T."/>
            <person name="Howarth C."/>
            <person name="Jen D."/>
            <person name="Larson L."/>
            <person name="Lewis B."/>
            <person name="Mehta T."/>
            <person name="Park D."/>
            <person name="Pearson M."/>
            <person name="Roberts A."/>
            <person name="Saif S."/>
            <person name="Shenoy N."/>
            <person name="Sisk P."/>
            <person name="Stolte C."/>
            <person name="Sykes S."/>
            <person name="Walk T."/>
            <person name="White J."/>
            <person name="Yandava C."/>
            <person name="Burger G."/>
            <person name="Gray M.W."/>
            <person name="Holland P.W.H."/>
            <person name="King N."/>
            <person name="Lang F.B.F."/>
            <person name="Roger A.J."/>
            <person name="Ruiz-Trillo I."/>
            <person name="Lander E."/>
            <person name="Nusbaum C."/>
        </authorList>
    </citation>
    <scope>NUCLEOTIDE SEQUENCE [LARGE SCALE GENOMIC DNA]</scope>
    <source>
        <strain evidence="4">ATCC 38327</strain>
    </source>
</reference>
<sequence length="200" mass="19603">MPTNRSTTLRSLAYLMLTVWLVVLALIASFATAQDAPDAGTGGTDSAPSPAAPAPAPAATPAPPLSPLQQCINRCPVGAVNCIAACNGVPFGGNDVSLDTTTCIRKCQVDNPVDSTAQATCYASCTGAFVSRPTPTAAAVAPKGNGTGNAASTPGNNSGSGNGGTPGDVGKSAANQLQSMAVTGVAVWVTSALTMLVLGA</sequence>
<organism evidence="3 4">
    <name type="scientific">Allomyces macrogynus (strain ATCC 38327)</name>
    <name type="common">Allomyces javanicus var. macrogynus</name>
    <dbReference type="NCBI Taxonomy" id="578462"/>
    <lineage>
        <taxon>Eukaryota</taxon>
        <taxon>Fungi</taxon>
        <taxon>Fungi incertae sedis</taxon>
        <taxon>Blastocladiomycota</taxon>
        <taxon>Blastocladiomycetes</taxon>
        <taxon>Blastocladiales</taxon>
        <taxon>Blastocladiaceae</taxon>
        <taxon>Allomyces</taxon>
    </lineage>
</organism>
<feature type="region of interest" description="Disordered" evidence="1">
    <location>
        <begin position="37"/>
        <end position="62"/>
    </location>
</feature>
<keyword evidence="2" id="KW-0732">Signal</keyword>
<keyword evidence="4" id="KW-1185">Reference proteome</keyword>
<feature type="compositionally biased region" description="Gly residues" evidence="1">
    <location>
        <begin position="158"/>
        <end position="167"/>
    </location>
</feature>
<gene>
    <name evidence="3" type="ORF">AMAG_04577</name>
</gene>